<evidence type="ECO:0000313" key="2">
    <source>
        <dbReference type="EMBL" id="MDU0352634.1"/>
    </source>
</evidence>
<dbReference type="EMBL" id="JAWDIO010000001">
    <property type="protein sequence ID" value="MDU0352634.1"/>
    <property type="molecule type" value="Genomic_DNA"/>
</dbReference>
<protein>
    <submittedName>
        <fullName evidence="2">ParA family protein</fullName>
    </submittedName>
</protein>
<reference evidence="2 3" key="1">
    <citation type="submission" date="2023-10" db="EMBL/GenBank/DDBJ databases">
        <title>Glaciecola aquimarina strain GGW-M5 nov., isolated from a coastal seawater.</title>
        <authorList>
            <person name="Bayburt H."/>
            <person name="Kim J.M."/>
            <person name="Choi B.J."/>
            <person name="Jeon C.O."/>
        </authorList>
    </citation>
    <scope>NUCLEOTIDE SEQUENCE [LARGE SCALE GENOMIC DNA]</scope>
    <source>
        <strain evidence="2 3">KCTC 32108</strain>
    </source>
</reference>
<dbReference type="PANTHER" id="PTHR13696:SF52">
    <property type="entry name" value="PARA FAMILY PROTEIN CT_582"/>
    <property type="match status" value="1"/>
</dbReference>
<dbReference type="Gene3D" id="3.40.50.300">
    <property type="entry name" value="P-loop containing nucleotide triphosphate hydrolases"/>
    <property type="match status" value="1"/>
</dbReference>
<dbReference type="Proteomes" id="UP001247805">
    <property type="component" value="Unassembled WGS sequence"/>
</dbReference>
<feature type="domain" description="AAA" evidence="1">
    <location>
        <begin position="8"/>
        <end position="201"/>
    </location>
</feature>
<dbReference type="CDD" id="cd02042">
    <property type="entry name" value="ParAB_family"/>
    <property type="match status" value="1"/>
</dbReference>
<proteinExistence type="predicted"/>
<evidence type="ECO:0000259" key="1">
    <source>
        <dbReference type="Pfam" id="PF13614"/>
    </source>
</evidence>
<sequence>MLKYNSVVLAILNQKGGCGKSTVCNILAEYMAIMANKNVLVVDLDMQCNSSDYWVGMESSPRSVGGQLPPLHPDYDGDPDLEERSTIADIYFGKAVLPFETYVSEANGFKKRVDIMVGHPALLERINSEFDNESGQIEHKVINRLHEFLHMEEMKELYDIIILDTGPSRNPIFRSALRAATHTIFPFECEEKNLQGLIQCYKL</sequence>
<keyword evidence="3" id="KW-1185">Reference proteome</keyword>
<dbReference type="RefSeq" id="WP_316024344.1">
    <property type="nucleotide sequence ID" value="NZ_JAWDIO010000001.1"/>
</dbReference>
<name>A0ABU3SRM3_9ALTE</name>
<dbReference type="Pfam" id="PF13614">
    <property type="entry name" value="AAA_31"/>
    <property type="match status" value="1"/>
</dbReference>
<dbReference type="PANTHER" id="PTHR13696">
    <property type="entry name" value="P-LOOP CONTAINING NUCLEOSIDE TRIPHOSPHATE HYDROLASE"/>
    <property type="match status" value="1"/>
</dbReference>
<dbReference type="SUPFAM" id="SSF52540">
    <property type="entry name" value="P-loop containing nucleoside triphosphate hydrolases"/>
    <property type="match status" value="1"/>
</dbReference>
<dbReference type="InterPro" id="IPR050678">
    <property type="entry name" value="DNA_Partitioning_ATPase"/>
</dbReference>
<evidence type="ECO:0000313" key="3">
    <source>
        <dbReference type="Proteomes" id="UP001247805"/>
    </source>
</evidence>
<organism evidence="2 3">
    <name type="scientific">Paraglaciecola aquimarina</name>
    <dbReference type="NCBI Taxonomy" id="1235557"/>
    <lineage>
        <taxon>Bacteria</taxon>
        <taxon>Pseudomonadati</taxon>
        <taxon>Pseudomonadota</taxon>
        <taxon>Gammaproteobacteria</taxon>
        <taxon>Alteromonadales</taxon>
        <taxon>Alteromonadaceae</taxon>
        <taxon>Paraglaciecola</taxon>
    </lineage>
</organism>
<dbReference type="InterPro" id="IPR027417">
    <property type="entry name" value="P-loop_NTPase"/>
</dbReference>
<accession>A0ABU3SRM3</accession>
<comment type="caution">
    <text evidence="2">The sequence shown here is derived from an EMBL/GenBank/DDBJ whole genome shotgun (WGS) entry which is preliminary data.</text>
</comment>
<dbReference type="InterPro" id="IPR025669">
    <property type="entry name" value="AAA_dom"/>
</dbReference>
<gene>
    <name evidence="2" type="ORF">RS130_00720</name>
</gene>